<proteinExistence type="predicted"/>
<dbReference type="AlphaFoldDB" id="A0A493U1K3"/>
<name>A0A493U1K3_ANAPP</name>
<accession>A0A493U1K3</accession>
<organism evidence="1 2">
    <name type="scientific">Anas platyrhynchos platyrhynchos</name>
    <name type="common">Northern mallard</name>
    <dbReference type="NCBI Taxonomy" id="8840"/>
    <lineage>
        <taxon>Eukaryota</taxon>
        <taxon>Metazoa</taxon>
        <taxon>Chordata</taxon>
        <taxon>Craniata</taxon>
        <taxon>Vertebrata</taxon>
        <taxon>Euteleostomi</taxon>
        <taxon>Archelosauria</taxon>
        <taxon>Archosauria</taxon>
        <taxon>Dinosauria</taxon>
        <taxon>Saurischia</taxon>
        <taxon>Theropoda</taxon>
        <taxon>Coelurosauria</taxon>
        <taxon>Aves</taxon>
        <taxon>Neognathae</taxon>
        <taxon>Galloanserae</taxon>
        <taxon>Anseriformes</taxon>
        <taxon>Anatidae</taxon>
        <taxon>Anatinae</taxon>
        <taxon>Anas</taxon>
    </lineage>
</organism>
<evidence type="ECO:0000313" key="1">
    <source>
        <dbReference type="Ensembl" id="ENSAPLP00000032002.1"/>
    </source>
</evidence>
<reference evidence="1 2" key="1">
    <citation type="submission" date="2017-10" db="EMBL/GenBank/DDBJ databases">
        <title>A new Pekin duck reference genome.</title>
        <authorList>
            <person name="Hou Z.-C."/>
            <person name="Zhou Z.-K."/>
            <person name="Zhu F."/>
            <person name="Hou S.-S."/>
        </authorList>
    </citation>
    <scope>NUCLEOTIDE SEQUENCE [LARGE SCALE GENOMIC DNA]</scope>
</reference>
<reference evidence="1" key="2">
    <citation type="submission" date="2025-08" db="UniProtKB">
        <authorList>
            <consortium name="Ensembl"/>
        </authorList>
    </citation>
    <scope>IDENTIFICATION</scope>
</reference>
<dbReference type="Ensembl" id="ENSAPLT00000043305.1">
    <property type="protein sequence ID" value="ENSAPLP00000032002.1"/>
    <property type="gene ID" value="ENSAPLG00000023014.1"/>
</dbReference>
<evidence type="ECO:0000313" key="2">
    <source>
        <dbReference type="Proteomes" id="UP000016666"/>
    </source>
</evidence>
<reference evidence="1" key="3">
    <citation type="submission" date="2025-09" db="UniProtKB">
        <authorList>
            <consortium name="Ensembl"/>
        </authorList>
    </citation>
    <scope>IDENTIFICATION</scope>
</reference>
<dbReference type="Proteomes" id="UP000016666">
    <property type="component" value="Chromosome 19"/>
</dbReference>
<sequence length="74" mass="8112">MPVLPSANPQHLGAADPRTVCVKHILYRDGWMTPQRACQALAFIGLLSKTFKAVRFSPVILLPSKPLLFLPGKS</sequence>
<keyword evidence="2" id="KW-1185">Reference proteome</keyword>
<protein>
    <submittedName>
        <fullName evidence="1">Uncharacterized protein</fullName>
    </submittedName>
</protein>